<dbReference type="PROSITE" id="PS50835">
    <property type="entry name" value="IG_LIKE"/>
    <property type="match status" value="3"/>
</dbReference>
<comment type="similarity">
    <text evidence="2">Belongs to the nectin family.</text>
</comment>
<keyword evidence="10" id="KW-0325">Glycoprotein</keyword>
<dbReference type="PANTHER" id="PTHR23277">
    <property type="entry name" value="NECTIN-RELATED"/>
    <property type="match status" value="1"/>
</dbReference>
<dbReference type="InterPro" id="IPR013783">
    <property type="entry name" value="Ig-like_fold"/>
</dbReference>
<evidence type="ECO:0000256" key="7">
    <source>
        <dbReference type="ARBA" id="ARBA00022989"/>
    </source>
</evidence>
<keyword evidence="6" id="KW-0130">Cell adhesion</keyword>
<keyword evidence="4" id="KW-0732">Signal</keyword>
<dbReference type="GO" id="GO:0007156">
    <property type="term" value="P:homophilic cell adhesion via plasma membrane adhesion molecules"/>
    <property type="evidence" value="ECO:0007669"/>
    <property type="project" value="TreeGrafter"/>
</dbReference>
<dbReference type="Pfam" id="PF07686">
    <property type="entry name" value="V-set"/>
    <property type="match status" value="1"/>
</dbReference>
<dbReference type="GO" id="GO:0005912">
    <property type="term" value="C:adherens junction"/>
    <property type="evidence" value="ECO:0007669"/>
    <property type="project" value="TreeGrafter"/>
</dbReference>
<dbReference type="AlphaFoldDB" id="A0A556U019"/>
<dbReference type="InterPro" id="IPR013106">
    <property type="entry name" value="Ig_V-set"/>
</dbReference>
<dbReference type="SUPFAM" id="SSF48726">
    <property type="entry name" value="Immunoglobulin"/>
    <property type="match status" value="3"/>
</dbReference>
<comment type="subcellular location">
    <subcellularLocation>
        <location evidence="1">Membrane</location>
        <topology evidence="1">Single-pass membrane protein</topology>
    </subcellularLocation>
</comment>
<dbReference type="InterPro" id="IPR003599">
    <property type="entry name" value="Ig_sub"/>
</dbReference>
<evidence type="ECO:0000313" key="13">
    <source>
        <dbReference type="Proteomes" id="UP000319801"/>
    </source>
</evidence>
<keyword evidence="13" id="KW-1185">Reference proteome</keyword>
<gene>
    <name evidence="12" type="ORF">Baya_6254</name>
</gene>
<organism evidence="12 13">
    <name type="scientific">Bagarius yarrelli</name>
    <name type="common">Goonch</name>
    <name type="synonym">Bagrus yarrelli</name>
    <dbReference type="NCBI Taxonomy" id="175774"/>
    <lineage>
        <taxon>Eukaryota</taxon>
        <taxon>Metazoa</taxon>
        <taxon>Chordata</taxon>
        <taxon>Craniata</taxon>
        <taxon>Vertebrata</taxon>
        <taxon>Euteleostomi</taxon>
        <taxon>Actinopterygii</taxon>
        <taxon>Neopterygii</taxon>
        <taxon>Teleostei</taxon>
        <taxon>Ostariophysi</taxon>
        <taxon>Siluriformes</taxon>
        <taxon>Sisoridae</taxon>
        <taxon>Sisorinae</taxon>
        <taxon>Bagarius</taxon>
    </lineage>
</organism>
<evidence type="ECO:0000256" key="1">
    <source>
        <dbReference type="ARBA" id="ARBA00004167"/>
    </source>
</evidence>
<feature type="domain" description="Ig-like" evidence="11">
    <location>
        <begin position="152"/>
        <end position="246"/>
    </location>
</feature>
<name>A0A556U019_BAGYA</name>
<feature type="domain" description="Ig-like" evidence="11">
    <location>
        <begin position="255"/>
        <end position="335"/>
    </location>
</feature>
<sequence length="383" mass="42404">MRVTLIGVHSQLCMNHQPTNSVVGTEGVNGGTWSPSLSIKVIGQDVNVTAGDDAQLFCQVVDTSEPLTSITWQRRTKKKPTNAEFFITTSDGDEHINGLKDRLKFTGDISGPNGTIVLSNVTVLDEGIYTCIFSVFPSGPFETEVRLKVQVPPVVSVGTDVPAVAGDTEKIIATCTAADATPAAEVSWSLGVLTDSVKVKTNVTVDSEERYTVQSNLIANATKTLNQKKVLCLVKHPGLKEKLELNYTLNIYYPPQLVYIILAVDHEETGKFQCEADANPKPTTFTWSRRFPVQEPLSTGINSTLNNQLTPDSNGFYYCVVSNQHGDAVGSLNVQVKPYESMIEWFNPLYWDHTLAWWRGLFLLKYPLRDFQRKPNDPIDFIT</sequence>
<keyword evidence="7" id="KW-1133">Transmembrane helix</keyword>
<evidence type="ECO:0000259" key="11">
    <source>
        <dbReference type="PROSITE" id="PS50835"/>
    </source>
</evidence>
<dbReference type="GO" id="GO:0016020">
    <property type="term" value="C:membrane"/>
    <property type="evidence" value="ECO:0007669"/>
    <property type="project" value="UniProtKB-SubCell"/>
</dbReference>
<dbReference type="InterPro" id="IPR036179">
    <property type="entry name" value="Ig-like_dom_sf"/>
</dbReference>
<evidence type="ECO:0000256" key="9">
    <source>
        <dbReference type="ARBA" id="ARBA00023157"/>
    </source>
</evidence>
<evidence type="ECO:0000256" key="3">
    <source>
        <dbReference type="ARBA" id="ARBA00022692"/>
    </source>
</evidence>
<feature type="domain" description="Ig-like" evidence="11">
    <location>
        <begin position="35"/>
        <end position="148"/>
    </location>
</feature>
<evidence type="ECO:0000256" key="6">
    <source>
        <dbReference type="ARBA" id="ARBA00022889"/>
    </source>
</evidence>
<proteinExistence type="inferred from homology"/>
<dbReference type="EMBL" id="VCAZ01000033">
    <property type="protein sequence ID" value="TSL54364.1"/>
    <property type="molecule type" value="Genomic_DNA"/>
</dbReference>
<evidence type="ECO:0000256" key="10">
    <source>
        <dbReference type="ARBA" id="ARBA00023180"/>
    </source>
</evidence>
<comment type="caution">
    <text evidence="12">The sequence shown here is derived from an EMBL/GenBank/DDBJ whole genome shotgun (WGS) entry which is preliminary data.</text>
</comment>
<evidence type="ECO:0000313" key="12">
    <source>
        <dbReference type="EMBL" id="TSL54364.1"/>
    </source>
</evidence>
<dbReference type="OrthoDB" id="10006996at2759"/>
<accession>A0A556U019</accession>
<evidence type="ECO:0000256" key="8">
    <source>
        <dbReference type="ARBA" id="ARBA00023136"/>
    </source>
</evidence>
<dbReference type="Pfam" id="PF13927">
    <property type="entry name" value="Ig_3"/>
    <property type="match status" value="1"/>
</dbReference>
<dbReference type="PANTHER" id="PTHR23277:SF106">
    <property type="entry name" value="NECTIN-1 ISOFORM X1-RELATED"/>
    <property type="match status" value="1"/>
</dbReference>
<evidence type="ECO:0000256" key="4">
    <source>
        <dbReference type="ARBA" id="ARBA00022729"/>
    </source>
</evidence>
<dbReference type="InterPro" id="IPR051427">
    <property type="entry name" value="Nectin/Nectin-like"/>
</dbReference>
<dbReference type="Gene3D" id="2.60.40.10">
    <property type="entry name" value="Immunoglobulins"/>
    <property type="match status" value="3"/>
</dbReference>
<evidence type="ECO:0000256" key="5">
    <source>
        <dbReference type="ARBA" id="ARBA00022737"/>
    </source>
</evidence>
<reference evidence="12 13" key="1">
    <citation type="journal article" date="2019" name="Genome Biol. Evol.">
        <title>Whole-Genome Sequencing of the Giant Devil Catfish, Bagarius yarrelli.</title>
        <authorList>
            <person name="Jiang W."/>
            <person name="Lv Y."/>
            <person name="Cheng L."/>
            <person name="Yang K."/>
            <person name="Chao B."/>
            <person name="Wang X."/>
            <person name="Li Y."/>
            <person name="Pan X."/>
            <person name="You X."/>
            <person name="Zhang Y."/>
            <person name="Yang J."/>
            <person name="Li J."/>
            <person name="Zhang X."/>
            <person name="Liu S."/>
            <person name="Sun C."/>
            <person name="Yang J."/>
            <person name="Shi Q."/>
        </authorList>
    </citation>
    <scope>NUCLEOTIDE SEQUENCE [LARGE SCALE GENOMIC DNA]</scope>
    <source>
        <strain evidence="12">JWS20170419001</strain>
        <tissue evidence="12">Muscle</tissue>
    </source>
</reference>
<dbReference type="InterPro" id="IPR013162">
    <property type="entry name" value="CD80_C2-set"/>
</dbReference>
<dbReference type="SMART" id="SM00409">
    <property type="entry name" value="IG"/>
    <property type="match status" value="2"/>
</dbReference>
<dbReference type="Pfam" id="PF08205">
    <property type="entry name" value="C2-set_2"/>
    <property type="match status" value="1"/>
</dbReference>
<dbReference type="InterPro" id="IPR007110">
    <property type="entry name" value="Ig-like_dom"/>
</dbReference>
<keyword evidence="9" id="KW-1015">Disulfide bond</keyword>
<protein>
    <submittedName>
        <fullName evidence="12">Nectin-3-like protein</fullName>
    </submittedName>
</protein>
<keyword evidence="3" id="KW-0812">Transmembrane</keyword>
<keyword evidence="8" id="KW-0472">Membrane</keyword>
<dbReference type="Proteomes" id="UP000319801">
    <property type="component" value="Unassembled WGS sequence"/>
</dbReference>
<dbReference type="GO" id="GO:0007157">
    <property type="term" value="P:heterophilic cell-cell adhesion via plasma membrane cell adhesion molecules"/>
    <property type="evidence" value="ECO:0007669"/>
    <property type="project" value="TreeGrafter"/>
</dbReference>
<keyword evidence="5" id="KW-0677">Repeat</keyword>
<dbReference type="SMART" id="SM00406">
    <property type="entry name" value="IGv"/>
    <property type="match status" value="1"/>
</dbReference>
<evidence type="ECO:0000256" key="2">
    <source>
        <dbReference type="ARBA" id="ARBA00007810"/>
    </source>
</evidence>